<protein>
    <recommendedName>
        <fullName evidence="6">Thioredoxin domain-containing protein</fullName>
    </recommendedName>
</protein>
<organism evidence="3 5">
    <name type="scientific">Durusdinium trenchii</name>
    <dbReference type="NCBI Taxonomy" id="1381693"/>
    <lineage>
        <taxon>Eukaryota</taxon>
        <taxon>Sar</taxon>
        <taxon>Alveolata</taxon>
        <taxon>Dinophyceae</taxon>
        <taxon>Suessiales</taxon>
        <taxon>Symbiodiniaceae</taxon>
        <taxon>Durusdinium</taxon>
    </lineage>
</organism>
<sequence>MTRAITFTITLLIGGAAAIAAERDPRPELVIWHSESCPECRRLVHDVRRLPGFARLLQTRFRIHWVNRDQHPEEAQTRGVTRLPTFEVWVHREAPPGVAAGYCDPSSLLRQLELLRSRAASPAASPPAHREDSTSGPEAAPLPAPDRELSCPVPPPSLGADTTLQEDVEAILKQIEGQQERWQRSQDALLQGVQKAFDASIAKLPRPQPLDPILEELRAQRMQQEAAWRKLQQQLTASRQAPAPAESAQAEPVRSSGLLDLGLWPLVLSLLTGAGGVGVTGWIASRLIQRAVARVAASPQRSSESIDTRFPPDVATPFPRQLDEARALLELRQAEGRVPLLDALRGMFLDDEREKILASEDAEAKRVIHELMGAIDDRIDEAMRAVAEATASLTADEFTRVPMPIGDPGKEQFRRAIVTLRNLHIAAALSPLFTMRNELIANDELSDRGGFDDPTRDHLIQHLVHCDRWRRRVTHNPDQVDLGDKIEKAIDTKQQIDIGENPFGGDDVQNQSGGLIDLPFALDGSDPDIPLTSSLQLKSTHSIVLLGAIDKAIVAWTRLNSRDRTRFITSYDSMRIYGHYQEILGYLTAFGGDKNQVSLMPTPDLSILQRSLQSDEDVEAALHVLAWLAARRKSLAAACELKIAEARRQLSEATRVEIEGETFTFDDARKSLEQSICRFADAQRDRLFTKKKKTVRFRFGEIRLRKRSARVALAAGETVDTVLPRVQENPRYVRTKQELDLVAIRTERQKELITDEQLAQWGLLYDAGSDELSVRVVESEQ</sequence>
<dbReference type="EMBL" id="CAXAMM010042036">
    <property type="protein sequence ID" value="CAK9102633.1"/>
    <property type="molecule type" value="Genomic_DNA"/>
</dbReference>
<feature type="region of interest" description="Disordered" evidence="1">
    <location>
        <begin position="119"/>
        <end position="161"/>
    </location>
</feature>
<accession>A0ABP0Q6F4</accession>
<evidence type="ECO:0000256" key="1">
    <source>
        <dbReference type="SAM" id="MobiDB-lite"/>
    </source>
</evidence>
<evidence type="ECO:0000313" key="4">
    <source>
        <dbReference type="EMBL" id="CAK9102633.1"/>
    </source>
</evidence>
<evidence type="ECO:0008006" key="6">
    <source>
        <dbReference type="Google" id="ProtNLM"/>
    </source>
</evidence>
<feature type="signal peptide" evidence="2">
    <location>
        <begin position="1"/>
        <end position="21"/>
    </location>
</feature>
<evidence type="ECO:0000313" key="3">
    <source>
        <dbReference type="EMBL" id="CAK9083834.1"/>
    </source>
</evidence>
<dbReference type="Proteomes" id="UP001642464">
    <property type="component" value="Unassembled WGS sequence"/>
</dbReference>
<dbReference type="EMBL" id="CAXAMM010039126">
    <property type="protein sequence ID" value="CAK9083834.1"/>
    <property type="molecule type" value="Genomic_DNA"/>
</dbReference>
<comment type="caution">
    <text evidence="3">The sequence shown here is derived from an EMBL/GenBank/DDBJ whole genome shotgun (WGS) entry which is preliminary data.</text>
</comment>
<keyword evidence="2" id="KW-0732">Signal</keyword>
<dbReference type="InterPro" id="IPR009951">
    <property type="entry name" value="Host-nuc_inhib_Gam"/>
</dbReference>
<gene>
    <name evidence="3" type="ORF">SCF082_LOCUS39780</name>
    <name evidence="4" type="ORF">SCF082_LOCUS47968</name>
</gene>
<proteinExistence type="predicted"/>
<reference evidence="3 5" key="1">
    <citation type="submission" date="2024-02" db="EMBL/GenBank/DDBJ databases">
        <authorList>
            <person name="Chen Y."/>
            <person name="Shah S."/>
            <person name="Dougan E. K."/>
            <person name="Thang M."/>
            <person name="Chan C."/>
        </authorList>
    </citation>
    <scope>NUCLEOTIDE SEQUENCE [LARGE SCALE GENOMIC DNA]</scope>
</reference>
<dbReference type="SUPFAM" id="SSF161266">
    <property type="entry name" value="Gam-like"/>
    <property type="match status" value="1"/>
</dbReference>
<evidence type="ECO:0000256" key="2">
    <source>
        <dbReference type="SAM" id="SignalP"/>
    </source>
</evidence>
<keyword evidence="5" id="KW-1185">Reference proteome</keyword>
<feature type="region of interest" description="Disordered" evidence="1">
    <location>
        <begin position="230"/>
        <end position="251"/>
    </location>
</feature>
<feature type="chain" id="PRO_5045029469" description="Thioredoxin domain-containing protein" evidence="2">
    <location>
        <begin position="22"/>
        <end position="781"/>
    </location>
</feature>
<evidence type="ECO:0000313" key="5">
    <source>
        <dbReference type="Proteomes" id="UP001642464"/>
    </source>
</evidence>
<feature type="compositionally biased region" description="Low complexity" evidence="1">
    <location>
        <begin position="237"/>
        <end position="251"/>
    </location>
</feature>
<dbReference type="InterPro" id="IPR036249">
    <property type="entry name" value="Thioredoxin-like_sf"/>
</dbReference>
<dbReference type="SUPFAM" id="SSF52833">
    <property type="entry name" value="Thioredoxin-like"/>
    <property type="match status" value="1"/>
</dbReference>
<name>A0ABP0Q6F4_9DINO</name>
<dbReference type="Pfam" id="PF07352">
    <property type="entry name" value="Phage_Mu_Gam"/>
    <property type="match status" value="1"/>
</dbReference>